<dbReference type="OrthoDB" id="2399539at2759"/>
<evidence type="ECO:0000256" key="8">
    <source>
        <dbReference type="SAM" id="MobiDB-lite"/>
    </source>
</evidence>
<dbReference type="GO" id="GO:0006351">
    <property type="term" value="P:DNA-templated transcription"/>
    <property type="evidence" value="ECO:0007669"/>
    <property type="project" value="InterPro"/>
</dbReference>
<dbReference type="InterPro" id="IPR052202">
    <property type="entry name" value="Yeast_MetPath_Reg"/>
</dbReference>
<dbReference type="Gene3D" id="4.10.240.10">
    <property type="entry name" value="Zn(2)-C6 fungal-type DNA-binding domain"/>
    <property type="match status" value="1"/>
</dbReference>
<dbReference type="SUPFAM" id="SSF57959">
    <property type="entry name" value="Leucine zipper domain"/>
    <property type="match status" value="1"/>
</dbReference>
<keyword evidence="7" id="KW-0539">Nucleus</keyword>
<organism evidence="11">
    <name type="scientific">Candida tenuis (strain ATCC 10573 / BCRC 21748 / CBS 615 / JCM 9827 / NBRC 10315 / NRRL Y-1498 / VKM Y-70)</name>
    <name type="common">Yeast</name>
    <name type="synonym">Yamadazyma tenuis</name>
    <dbReference type="NCBI Taxonomy" id="590646"/>
    <lineage>
        <taxon>Eukaryota</taxon>
        <taxon>Fungi</taxon>
        <taxon>Dikarya</taxon>
        <taxon>Ascomycota</taxon>
        <taxon>Saccharomycotina</taxon>
        <taxon>Pichiomycetes</taxon>
        <taxon>Debaryomycetaceae</taxon>
        <taxon>Yamadazyma</taxon>
    </lineage>
</organism>
<evidence type="ECO:0000256" key="1">
    <source>
        <dbReference type="ARBA" id="ARBA00004123"/>
    </source>
</evidence>
<feature type="compositionally biased region" description="Low complexity" evidence="8">
    <location>
        <begin position="19"/>
        <end position="28"/>
    </location>
</feature>
<dbReference type="InterPro" id="IPR036864">
    <property type="entry name" value="Zn2-C6_fun-type_DNA-bd_sf"/>
</dbReference>
<keyword evidence="6" id="KW-0804">Transcription</keyword>
<accession>G3B038</accession>
<keyword evidence="11" id="KW-1185">Reference proteome</keyword>
<dbReference type="GO" id="GO:0043565">
    <property type="term" value="F:sequence-specific DNA binding"/>
    <property type="evidence" value="ECO:0007669"/>
    <property type="project" value="TreeGrafter"/>
</dbReference>
<dbReference type="PANTHER" id="PTHR47782">
    <property type="entry name" value="ZN(II)2CYS6 TRANSCRIPTION FACTOR (EUROFUNG)-RELATED"/>
    <property type="match status" value="1"/>
</dbReference>
<feature type="non-terminal residue" evidence="10">
    <location>
        <position position="663"/>
    </location>
</feature>
<evidence type="ECO:0000256" key="4">
    <source>
        <dbReference type="ARBA" id="ARBA00023015"/>
    </source>
</evidence>
<evidence type="ECO:0000256" key="7">
    <source>
        <dbReference type="ARBA" id="ARBA00023242"/>
    </source>
</evidence>
<evidence type="ECO:0000313" key="11">
    <source>
        <dbReference type="Proteomes" id="UP000000707"/>
    </source>
</evidence>
<dbReference type="CDD" id="cd12148">
    <property type="entry name" value="fungal_TF_MHR"/>
    <property type="match status" value="1"/>
</dbReference>
<dbReference type="Pfam" id="PF00172">
    <property type="entry name" value="Zn_clus"/>
    <property type="match status" value="1"/>
</dbReference>
<evidence type="ECO:0000259" key="9">
    <source>
        <dbReference type="PROSITE" id="PS50048"/>
    </source>
</evidence>
<keyword evidence="3" id="KW-0862">Zinc</keyword>
<dbReference type="InterPro" id="IPR007219">
    <property type="entry name" value="XnlR_reg_dom"/>
</dbReference>
<dbReference type="SUPFAM" id="SSF57701">
    <property type="entry name" value="Zn2/Cys6 DNA-binding domain"/>
    <property type="match status" value="1"/>
</dbReference>
<dbReference type="PROSITE" id="PS00463">
    <property type="entry name" value="ZN2_CY6_FUNGAL_1"/>
    <property type="match status" value="1"/>
</dbReference>
<dbReference type="Proteomes" id="UP000000707">
    <property type="component" value="Unassembled WGS sequence"/>
</dbReference>
<gene>
    <name evidence="10" type="ORF">CANTEDRAFT_103057</name>
</gene>
<feature type="domain" description="Zn(2)-C6 fungal-type" evidence="9">
    <location>
        <begin position="34"/>
        <end position="62"/>
    </location>
</feature>
<dbReference type="InterPro" id="IPR046347">
    <property type="entry name" value="bZIP_sf"/>
</dbReference>
<dbReference type="Pfam" id="PF04082">
    <property type="entry name" value="Fungal_trans"/>
    <property type="match status" value="1"/>
</dbReference>
<protein>
    <recommendedName>
        <fullName evidence="9">Zn(2)-C6 fungal-type domain-containing protein</fullName>
    </recommendedName>
</protein>
<dbReference type="SMART" id="SM00066">
    <property type="entry name" value="GAL4"/>
    <property type="match status" value="1"/>
</dbReference>
<evidence type="ECO:0000256" key="6">
    <source>
        <dbReference type="ARBA" id="ARBA00023163"/>
    </source>
</evidence>
<dbReference type="GO" id="GO:0000981">
    <property type="term" value="F:DNA-binding transcription factor activity, RNA polymerase II-specific"/>
    <property type="evidence" value="ECO:0007669"/>
    <property type="project" value="InterPro"/>
</dbReference>
<dbReference type="AlphaFoldDB" id="G3B038"/>
<reference evidence="10 11" key="1">
    <citation type="journal article" date="2011" name="Proc. Natl. Acad. Sci. U.S.A.">
        <title>Comparative genomics of xylose-fermenting fungi for enhanced biofuel production.</title>
        <authorList>
            <person name="Wohlbach D.J."/>
            <person name="Kuo A."/>
            <person name="Sato T.K."/>
            <person name="Potts K.M."/>
            <person name="Salamov A.A."/>
            <person name="LaButti K.M."/>
            <person name="Sun H."/>
            <person name="Clum A."/>
            <person name="Pangilinan J.L."/>
            <person name="Lindquist E.A."/>
            <person name="Lucas S."/>
            <person name="Lapidus A."/>
            <person name="Jin M."/>
            <person name="Gunawan C."/>
            <person name="Balan V."/>
            <person name="Dale B.E."/>
            <person name="Jeffries T.W."/>
            <person name="Zinkel R."/>
            <person name="Barry K.W."/>
            <person name="Grigoriev I.V."/>
            <person name="Gasch A.P."/>
        </authorList>
    </citation>
    <scope>NUCLEOTIDE SEQUENCE [LARGE SCALE GENOMIC DNA]</scope>
    <source>
        <strain evidence="11">ATCC 10573 / BCRC 21748 / CBS 615 / JCM 9827 / NBRC 10315 / NRRL Y-1498 / VKM Y-70</strain>
    </source>
</reference>
<feature type="region of interest" description="Disordered" evidence="8">
    <location>
        <begin position="1"/>
        <end position="28"/>
    </location>
</feature>
<keyword evidence="5" id="KW-0238">DNA-binding</keyword>
<dbReference type="eggNOG" id="ENOG502QR1M">
    <property type="taxonomic scope" value="Eukaryota"/>
</dbReference>
<evidence type="ECO:0000256" key="3">
    <source>
        <dbReference type="ARBA" id="ARBA00022833"/>
    </source>
</evidence>
<keyword evidence="4" id="KW-0805">Transcription regulation</keyword>
<name>G3B038_CANTC</name>
<proteinExistence type="predicted"/>
<dbReference type="STRING" id="590646.G3B038"/>
<dbReference type="GO" id="GO:0008270">
    <property type="term" value="F:zinc ion binding"/>
    <property type="evidence" value="ECO:0007669"/>
    <property type="project" value="InterPro"/>
</dbReference>
<dbReference type="CDD" id="cd00067">
    <property type="entry name" value="GAL4"/>
    <property type="match status" value="1"/>
</dbReference>
<dbReference type="HOGENOM" id="CLU_004517_1_0_1"/>
<sequence>MGIKRENEHEDSPTESKIPRVSSPSLSLSRPISACQRCRKKKIKCDQNFPKCSKCDKANVECIGLDPATGREVPRSYVTHLEDRIAALEMKLKESGVDPQVVHDLAASTENTTSKSSISDKDQEEIQDQREQGVLMNQVKFNSINAKDNRSEATHHSISFAKLMSTAVKFKKRCSNVSSTPEIELDPTTSNVVSSEEILPALLPPKKTAQEFVRVFFAQSNSQCPVLHREEFLQTCFLPIYGRLDTNITLASNYTAINMSGLEDDPYYRDESLTWLAQYKQALNERMSYYKANNQKVDTSTLSNEISVPLKFHKPLFFLNIVFAIASSTHHLQYPTNISDSLRLAALKYIDQVYTSSDQLEVLQGLLLTALYSIMRPAVPGCWYLVGSALRLCVDLGLHSESINQTLKIDSFTLDKRRRLFWCTYSLDRQISFYLSRPDGIPDEYITTRFPSELDDALIVPHDVKVQDYSDKTSSSSSYKTISISMFRVRQIQSQVQRMLFGNSDLPRQFNTLSEWKQNISKQLKSWKSTCPKTRRKMNCDFNLDFFGLNYNHTLLILHGLSPKNFKLNKKDFSKVSECAKELINIYTQLLTNKCINYTWAAVLNLFMAGTSYLYSIYNSEVVRSQNSLFEVKKITQECITVLNTLIDRCDAASTCKNTFEML</sequence>
<keyword evidence="2" id="KW-0479">Metal-binding</keyword>
<feature type="region of interest" description="Disordered" evidence="8">
    <location>
        <begin position="107"/>
        <end position="132"/>
    </location>
</feature>
<evidence type="ECO:0000313" key="10">
    <source>
        <dbReference type="EMBL" id="EGV65307.1"/>
    </source>
</evidence>
<dbReference type="InterPro" id="IPR001138">
    <property type="entry name" value="Zn2Cys6_DnaBD"/>
</dbReference>
<dbReference type="CDD" id="cd14723">
    <property type="entry name" value="ZIP_Ppr1"/>
    <property type="match status" value="1"/>
</dbReference>
<evidence type="ECO:0000256" key="2">
    <source>
        <dbReference type="ARBA" id="ARBA00022723"/>
    </source>
</evidence>
<dbReference type="PANTHER" id="PTHR47782:SF1">
    <property type="entry name" value="PYRIMIDINE PATHWAY REGULATORY PROTEIN 1"/>
    <property type="match status" value="1"/>
</dbReference>
<dbReference type="SMART" id="SM00906">
    <property type="entry name" value="Fungal_trans"/>
    <property type="match status" value="1"/>
</dbReference>
<comment type="subcellular location">
    <subcellularLocation>
        <location evidence="1">Nucleus</location>
    </subcellularLocation>
</comment>
<dbReference type="GeneID" id="18245602"/>
<evidence type="ECO:0000256" key="5">
    <source>
        <dbReference type="ARBA" id="ARBA00023125"/>
    </source>
</evidence>
<dbReference type="PROSITE" id="PS50048">
    <property type="entry name" value="ZN2_CY6_FUNGAL_2"/>
    <property type="match status" value="1"/>
</dbReference>
<dbReference type="GO" id="GO:0045944">
    <property type="term" value="P:positive regulation of transcription by RNA polymerase II"/>
    <property type="evidence" value="ECO:0007669"/>
    <property type="project" value="TreeGrafter"/>
</dbReference>
<dbReference type="EMBL" id="GL996514">
    <property type="protein sequence ID" value="EGV65307.1"/>
    <property type="molecule type" value="Genomic_DNA"/>
</dbReference>
<feature type="compositionally biased region" description="Polar residues" evidence="8">
    <location>
        <begin position="108"/>
        <end position="117"/>
    </location>
</feature>
<dbReference type="GO" id="GO:0005634">
    <property type="term" value="C:nucleus"/>
    <property type="evidence" value="ECO:0007669"/>
    <property type="project" value="UniProtKB-SubCell"/>
</dbReference>
<dbReference type="KEGG" id="cten:18245602"/>
<feature type="compositionally biased region" description="Basic and acidic residues" evidence="8">
    <location>
        <begin position="1"/>
        <end position="18"/>
    </location>
</feature>